<dbReference type="GO" id="GO:0046872">
    <property type="term" value="F:metal ion binding"/>
    <property type="evidence" value="ECO:0007669"/>
    <property type="project" value="UniProtKB-KW"/>
</dbReference>
<dbReference type="GO" id="GO:0006310">
    <property type="term" value="P:DNA recombination"/>
    <property type="evidence" value="ECO:0007669"/>
    <property type="project" value="UniProtKB-KW"/>
</dbReference>
<keyword evidence="9" id="KW-0460">Magnesium</keyword>
<keyword evidence="8" id="KW-0067">ATP-binding</keyword>
<evidence type="ECO:0000256" key="13">
    <source>
        <dbReference type="ARBA" id="ARBA00034003"/>
    </source>
</evidence>
<keyword evidence="11" id="KW-0234">DNA repair</keyword>
<evidence type="ECO:0000256" key="4">
    <source>
        <dbReference type="ARBA" id="ARBA00022705"/>
    </source>
</evidence>
<evidence type="ECO:0000256" key="3">
    <source>
        <dbReference type="ARBA" id="ARBA00022618"/>
    </source>
</evidence>
<dbReference type="RefSeq" id="WP_092286607.1">
    <property type="nucleotide sequence ID" value="NZ_LT629763.1"/>
</dbReference>
<dbReference type="GO" id="GO:0003677">
    <property type="term" value="F:DNA binding"/>
    <property type="evidence" value="ECO:0007669"/>
    <property type="project" value="InterPro"/>
</dbReference>
<proteinExistence type="predicted"/>
<dbReference type="GO" id="GO:0003910">
    <property type="term" value="F:DNA ligase (ATP) activity"/>
    <property type="evidence" value="ECO:0007669"/>
    <property type="project" value="UniProtKB-EC"/>
</dbReference>
<dbReference type="OrthoDB" id="9767858at2"/>
<dbReference type="AlphaFoldDB" id="A0A1H1TBE3"/>
<accession>A0A1H1TBE3</accession>
<dbReference type="GO" id="GO:0006260">
    <property type="term" value="P:DNA replication"/>
    <property type="evidence" value="ECO:0007669"/>
    <property type="project" value="UniProtKB-KW"/>
</dbReference>
<dbReference type="InterPro" id="IPR012308">
    <property type="entry name" value="DNA_ligase_ATP-dep_N"/>
</dbReference>
<protein>
    <recommendedName>
        <fullName evidence="1">DNA ligase (ATP)</fullName>
        <ecNumber evidence="1">6.5.1.1</ecNumber>
    </recommendedName>
</protein>
<dbReference type="InterPro" id="IPR050191">
    <property type="entry name" value="ATP-dep_DNA_ligase"/>
</dbReference>
<name>A0A1H1TBE3_9GAMM</name>
<organism evidence="15 16">
    <name type="scientific">Halopseudomonas sabulinigri</name>
    <dbReference type="NCBI Taxonomy" id="472181"/>
    <lineage>
        <taxon>Bacteria</taxon>
        <taxon>Pseudomonadati</taxon>
        <taxon>Pseudomonadota</taxon>
        <taxon>Gammaproteobacteria</taxon>
        <taxon>Pseudomonadales</taxon>
        <taxon>Pseudomonadaceae</taxon>
        <taxon>Halopseudomonas</taxon>
    </lineage>
</organism>
<keyword evidence="7" id="KW-0227">DNA damage</keyword>
<evidence type="ECO:0000256" key="2">
    <source>
        <dbReference type="ARBA" id="ARBA00022598"/>
    </source>
</evidence>
<keyword evidence="3" id="KW-0132">Cell division</keyword>
<comment type="catalytic activity">
    <reaction evidence="13">
        <text>ATP + (deoxyribonucleotide)n-3'-hydroxyl + 5'-phospho-(deoxyribonucleotide)m = (deoxyribonucleotide)n+m + AMP + diphosphate.</text>
        <dbReference type="EC" id="6.5.1.1"/>
    </reaction>
</comment>
<dbReference type="EC" id="6.5.1.1" evidence="1"/>
<dbReference type="SUPFAM" id="SSF117018">
    <property type="entry name" value="ATP-dependent DNA ligase DNA-binding domain"/>
    <property type="match status" value="1"/>
</dbReference>
<sequence length="535" mass="61228">MQAFADLYAELDATTRTQVKLDALVAYFRNAPPADAAWAVYMLAGRRMRRLIGPRKLRDWLAEATGLPDWLVEESYQHVGDLAETISLLMEDDRERTAVTGSLAEWIEQAVLGLRGLDEQQQREQVMAHWRSLPRPACFLYNKLLTGSLRVGVSRGLVERALAALTELPRALIARRLIGEFDPTADFYTALFDAEQREESEGQPYPFFLASPLEGEPDTLGDPHEWLAEWKWDGIRAQLIARPGGVWVWSRGEEPMNGRFPEVEAAAAALPEVVFDGEILAWDTDVLPFSQMQRRIQRKTVGPKMLREVPVIFLAYDVLEYQQQDWRDKPLRERRALLEQLLASTDDQAIRLSPRVAASDWAQLAAQREGSRERMVEGLMLKRLDSPYRSGRLRGDWWKWKIEPLTIDAVLLYAQPGHGRRANLYTDYTLAVRDGQAQTETYVPIAKAYSGLTDKEIQKLDHWIRRNTVEKFGPVRSLKPEHVLEIAFEGIQPSPRHKSGIALRFPRILRWRQDKPVAEADTLEQVKELLRLYGG</sequence>
<keyword evidence="2 15" id="KW-0436">Ligase</keyword>
<dbReference type="SUPFAM" id="SSF50249">
    <property type="entry name" value="Nucleic acid-binding proteins"/>
    <property type="match status" value="1"/>
</dbReference>
<dbReference type="InterPro" id="IPR026333">
    <property type="entry name" value="ATP_dep_DNA_lig_pp_1105_fam"/>
</dbReference>
<keyword evidence="4" id="KW-0235">DNA replication</keyword>
<keyword evidence="5" id="KW-0479">Metal-binding</keyword>
<dbReference type="Pfam" id="PF04675">
    <property type="entry name" value="DNA_ligase_A_N"/>
    <property type="match status" value="1"/>
</dbReference>
<dbReference type="Gene3D" id="1.10.3260.10">
    <property type="entry name" value="DNA ligase, ATP-dependent, N-terminal domain"/>
    <property type="match status" value="1"/>
</dbReference>
<dbReference type="Gene3D" id="2.40.50.140">
    <property type="entry name" value="Nucleic acid-binding proteins"/>
    <property type="match status" value="1"/>
</dbReference>
<evidence type="ECO:0000313" key="15">
    <source>
        <dbReference type="EMBL" id="SDS57381.1"/>
    </source>
</evidence>
<dbReference type="Gene3D" id="3.30.470.30">
    <property type="entry name" value="DNA ligase/mRNA capping enzyme"/>
    <property type="match status" value="1"/>
</dbReference>
<feature type="domain" description="ATP-dependent DNA ligase family profile" evidence="14">
    <location>
        <begin position="304"/>
        <end position="434"/>
    </location>
</feature>
<evidence type="ECO:0000256" key="5">
    <source>
        <dbReference type="ARBA" id="ARBA00022723"/>
    </source>
</evidence>
<dbReference type="GO" id="GO:0051301">
    <property type="term" value="P:cell division"/>
    <property type="evidence" value="ECO:0007669"/>
    <property type="project" value="UniProtKB-KW"/>
</dbReference>
<dbReference type="GO" id="GO:0006281">
    <property type="term" value="P:DNA repair"/>
    <property type="evidence" value="ECO:0007669"/>
    <property type="project" value="UniProtKB-KW"/>
</dbReference>
<dbReference type="CDD" id="cd07972">
    <property type="entry name" value="OBF_DNA_ligase_Arch_LigB"/>
    <property type="match status" value="1"/>
</dbReference>
<evidence type="ECO:0000256" key="7">
    <source>
        <dbReference type="ARBA" id="ARBA00022763"/>
    </source>
</evidence>
<dbReference type="InterPro" id="IPR012310">
    <property type="entry name" value="DNA_ligase_ATP-dep_cent"/>
</dbReference>
<dbReference type="NCBIfam" id="NF006701">
    <property type="entry name" value="PRK09247.1"/>
    <property type="match status" value="1"/>
</dbReference>
<dbReference type="InterPro" id="IPR016059">
    <property type="entry name" value="DNA_ligase_ATP-dep_CS"/>
</dbReference>
<evidence type="ECO:0000256" key="6">
    <source>
        <dbReference type="ARBA" id="ARBA00022741"/>
    </source>
</evidence>
<dbReference type="Proteomes" id="UP000243413">
    <property type="component" value="Chromosome I"/>
</dbReference>
<evidence type="ECO:0000256" key="1">
    <source>
        <dbReference type="ARBA" id="ARBA00012727"/>
    </source>
</evidence>
<keyword evidence="6" id="KW-0547">Nucleotide-binding</keyword>
<dbReference type="STRING" id="472181.SAMN05216271_2219"/>
<dbReference type="NCBIfam" id="TIGR04120">
    <property type="entry name" value="DNA_lig_bact"/>
    <property type="match status" value="1"/>
</dbReference>
<dbReference type="PROSITE" id="PS00697">
    <property type="entry name" value="DNA_LIGASE_A1"/>
    <property type="match status" value="1"/>
</dbReference>
<dbReference type="Pfam" id="PF04679">
    <property type="entry name" value="DNA_ligase_A_C"/>
    <property type="match status" value="1"/>
</dbReference>
<dbReference type="GO" id="GO:0005524">
    <property type="term" value="F:ATP binding"/>
    <property type="evidence" value="ECO:0007669"/>
    <property type="project" value="UniProtKB-KW"/>
</dbReference>
<keyword evidence="10" id="KW-0233">DNA recombination</keyword>
<dbReference type="CDD" id="cd07897">
    <property type="entry name" value="Adenylation_DNA_ligase_Bac1"/>
    <property type="match status" value="1"/>
</dbReference>
<dbReference type="EMBL" id="LT629763">
    <property type="protein sequence ID" value="SDS57381.1"/>
    <property type="molecule type" value="Genomic_DNA"/>
</dbReference>
<dbReference type="InterPro" id="IPR012340">
    <property type="entry name" value="NA-bd_OB-fold"/>
</dbReference>
<dbReference type="PROSITE" id="PS50160">
    <property type="entry name" value="DNA_LIGASE_A3"/>
    <property type="match status" value="1"/>
</dbReference>
<keyword evidence="12" id="KW-0131">Cell cycle</keyword>
<gene>
    <name evidence="15" type="ORF">SAMN05216271_2219</name>
</gene>
<evidence type="ECO:0000256" key="11">
    <source>
        <dbReference type="ARBA" id="ARBA00023204"/>
    </source>
</evidence>
<evidence type="ECO:0000313" key="16">
    <source>
        <dbReference type="Proteomes" id="UP000243413"/>
    </source>
</evidence>
<dbReference type="SUPFAM" id="SSF56091">
    <property type="entry name" value="DNA ligase/mRNA capping enzyme, catalytic domain"/>
    <property type="match status" value="1"/>
</dbReference>
<dbReference type="InterPro" id="IPR012309">
    <property type="entry name" value="DNA_ligase_ATP-dep_C"/>
</dbReference>
<evidence type="ECO:0000256" key="12">
    <source>
        <dbReference type="ARBA" id="ARBA00023306"/>
    </source>
</evidence>
<evidence type="ECO:0000259" key="14">
    <source>
        <dbReference type="PROSITE" id="PS50160"/>
    </source>
</evidence>
<reference evidence="16" key="1">
    <citation type="submission" date="2016-10" db="EMBL/GenBank/DDBJ databases">
        <authorList>
            <person name="Varghese N."/>
            <person name="Submissions S."/>
        </authorList>
    </citation>
    <scope>NUCLEOTIDE SEQUENCE [LARGE SCALE GENOMIC DNA]</scope>
    <source>
        <strain evidence="16">JCM 14963</strain>
    </source>
</reference>
<evidence type="ECO:0000256" key="9">
    <source>
        <dbReference type="ARBA" id="ARBA00022842"/>
    </source>
</evidence>
<dbReference type="Pfam" id="PF01068">
    <property type="entry name" value="DNA_ligase_A_M"/>
    <property type="match status" value="1"/>
</dbReference>
<dbReference type="PANTHER" id="PTHR45674">
    <property type="entry name" value="DNA LIGASE 1/3 FAMILY MEMBER"/>
    <property type="match status" value="1"/>
</dbReference>
<dbReference type="InterPro" id="IPR036599">
    <property type="entry name" value="DNA_ligase_N_sf"/>
</dbReference>
<evidence type="ECO:0000256" key="8">
    <source>
        <dbReference type="ARBA" id="ARBA00022840"/>
    </source>
</evidence>
<evidence type="ECO:0000256" key="10">
    <source>
        <dbReference type="ARBA" id="ARBA00023172"/>
    </source>
</evidence>
<dbReference type="PANTHER" id="PTHR45674:SF13">
    <property type="entry name" value="DNA LIGASE-RELATED"/>
    <property type="match status" value="1"/>
</dbReference>